<feature type="compositionally biased region" description="Polar residues" evidence="9">
    <location>
        <begin position="514"/>
        <end position="524"/>
    </location>
</feature>
<name>A0A976MAN0_THEOR</name>
<evidence type="ECO:0000256" key="9">
    <source>
        <dbReference type="SAM" id="MobiDB-lite"/>
    </source>
</evidence>
<proteinExistence type="inferred from homology"/>
<dbReference type="EC" id="2.7.7.6" evidence="2 8"/>
<dbReference type="InterPro" id="IPR029262">
    <property type="entry name" value="RPOL_N"/>
</dbReference>
<comment type="function">
    <text evidence="8">DNA-dependent RNA polymerase catalyzes the transcription of DNA into RNA using the four ribonucleoside triphosphates as substrates.</text>
</comment>
<dbReference type="Gene3D" id="1.10.150.20">
    <property type="entry name" value="5' to 3' exonuclease, C-terminal subdomain"/>
    <property type="match status" value="1"/>
</dbReference>
<evidence type="ECO:0000256" key="6">
    <source>
        <dbReference type="ARBA" id="ARBA00023163"/>
    </source>
</evidence>
<comment type="catalytic activity">
    <reaction evidence="7 8">
        <text>RNA(n) + a ribonucleoside 5'-triphosphate = RNA(n+1) + diphosphate</text>
        <dbReference type="Rhea" id="RHEA:21248"/>
        <dbReference type="Rhea" id="RHEA-COMP:14527"/>
        <dbReference type="Rhea" id="RHEA-COMP:17342"/>
        <dbReference type="ChEBI" id="CHEBI:33019"/>
        <dbReference type="ChEBI" id="CHEBI:61557"/>
        <dbReference type="ChEBI" id="CHEBI:140395"/>
        <dbReference type="EC" id="2.7.7.6"/>
    </reaction>
</comment>
<evidence type="ECO:0000313" key="12">
    <source>
        <dbReference type="Proteomes" id="UP000244811"/>
    </source>
</evidence>
<keyword evidence="3 8" id="KW-0240">DNA-directed RNA polymerase</keyword>
<dbReference type="GO" id="GO:0006390">
    <property type="term" value="P:mitochondrial transcription"/>
    <property type="evidence" value="ECO:0007669"/>
    <property type="project" value="TreeGrafter"/>
</dbReference>
<feature type="compositionally biased region" description="Polar residues" evidence="9">
    <location>
        <begin position="228"/>
        <end position="242"/>
    </location>
</feature>
<dbReference type="Gene3D" id="1.10.1320.10">
    <property type="entry name" value="DNA-directed RNA polymerase, N-terminal domain"/>
    <property type="match status" value="1"/>
</dbReference>
<dbReference type="PANTHER" id="PTHR10102:SF0">
    <property type="entry name" value="DNA-DIRECTED RNA POLYMERASE, MITOCHONDRIAL"/>
    <property type="match status" value="1"/>
</dbReference>
<dbReference type="GO" id="GO:0003677">
    <property type="term" value="F:DNA binding"/>
    <property type="evidence" value="ECO:0007669"/>
    <property type="project" value="InterPro"/>
</dbReference>
<dbReference type="SMART" id="SM01311">
    <property type="entry name" value="RPOL_N"/>
    <property type="match status" value="1"/>
</dbReference>
<dbReference type="Pfam" id="PF14700">
    <property type="entry name" value="RPOL_N"/>
    <property type="match status" value="1"/>
</dbReference>
<evidence type="ECO:0000256" key="4">
    <source>
        <dbReference type="ARBA" id="ARBA00022679"/>
    </source>
</evidence>
<keyword evidence="4 8" id="KW-0808">Transferase</keyword>
<keyword evidence="5 8" id="KW-0548">Nucleotidyltransferase</keyword>
<dbReference type="GO" id="GO:0003899">
    <property type="term" value="F:DNA-directed RNA polymerase activity"/>
    <property type="evidence" value="ECO:0007669"/>
    <property type="project" value="UniProtKB-EC"/>
</dbReference>
<dbReference type="InterPro" id="IPR037159">
    <property type="entry name" value="RNA_POL_N_sf"/>
</dbReference>
<dbReference type="Proteomes" id="UP000244811">
    <property type="component" value="Chromosome 1"/>
</dbReference>
<evidence type="ECO:0000259" key="10">
    <source>
        <dbReference type="SMART" id="SM01311"/>
    </source>
</evidence>
<evidence type="ECO:0000256" key="8">
    <source>
        <dbReference type="RuleBase" id="RU003805"/>
    </source>
</evidence>
<feature type="region of interest" description="Disordered" evidence="9">
    <location>
        <begin position="228"/>
        <end position="250"/>
    </location>
</feature>
<sequence length="1288" mass="144662">MVRHRALNVNTLDSLLYRNNKHVFDSNYSNIKSQVIINTNTHFNIGRNLCQKCNSSPIHKNFFKRNIYTSRIYNKILDSVNQDTSGITNTYFPAGSDITSSDSVLIDKYRSQLLDIRIDKHTVLTPESETHLENVKSVVLRSAADISMWLRTNRHSYIKDVDESVVQIFKEAEKFASIHGLLLGDVSVEDLKNHVNSVKSLSNLFSTQFIRKQKKKLYKDNELPLLATQQTKSDLNNESESASNEDDGKAGYSEMLNYKRQELIEKLSFSEALESAKVEASSLLDFKHPSELSSLSSTCSQWIEDISNFIKRDRDRGGNFVIPLELDEEQLATTTVKIVLQSMCFPTYTFDSKGNKGGLFKKRIQQTTSNQVLISHLAIKLGDEIGKMYNSINPVKADKESSELSIAENTIINENSCDKNNGTMDHEENYIEIRSVNIMEHLDVDVTKKNWNSSQSAAVGGYLLNALIRSCKIELDLQTAMKQYLSNYSYYYNQSVHNSGSKRTSEAPGDCNKRSSTVGESTGDSLMVSDTKGELHTLNAAAAEDKLTVTGGKINMRDNKLDLVMRFLSVIKKSRFNESLVEVEAFRHVLLRQGIKTFGVLEMRESCMLQLRDFVAKSLLSLAALPMVCKPKKWINATTGGSLLLKHNFIRGSKLNEVKVYDLEGVFDIVNRFSQVAWVINKEMLQIIKKINNDPNCIPMKQFVPYNPNLIGENDSSIDVIDSSSGNNGSGDTKLNSDQLSELSLFLRRIKIADSFINEKKLYVPLNIDFRGRMYPLSPYLNHMNDDLCRSLLLFSERRQMGERGLFWLKIHISNMFGNDKKSFEERIRWVDEHYGIIADMTKNPWGDFNQNFWAKADKPFQFYAASLELVKAMETGDPVNYRTNIPIQQDGTCNGLQHYAALGLDEEGARYVNMIDATEPQDLYSHILQVVIKKVYQDLNSAGSMGTVSPDGPLISSTDALNSGVTTTKDALNSGVTTTKDALNSGVTTTTDAVNSGVIATNHDTGSGLLTKEQDGASTVTGSGSGKKKKKKKTDGKTTVESNRKHAEMCINNNLLSRKVIKQTVMTICYGVTRIGAIDQVEAKLKDVKKVAQLPEGELRGLATYLATKILTSISSVFCRAMGIKNWLDEISLLHNQHNVPVTWISPIGLPCEQPYCLSVTRTVKTPLQAINVAKYVPGVDKRRQKLAFPPNFIHSLDAAHLMLTAKRMFAHTQSFAAVHDSFWVHPDNVDVMHRYIREEFVAMHSRPILQDLHKSVVSRLQIPFRPPPSKGSLDLKLVLGSKYFFH</sequence>
<dbReference type="GO" id="GO:0034245">
    <property type="term" value="C:mitochondrial DNA-directed RNA polymerase complex"/>
    <property type="evidence" value="ECO:0007669"/>
    <property type="project" value="TreeGrafter"/>
</dbReference>
<feature type="domain" description="DNA-directed RNA polymerase N-terminal" evidence="10">
    <location>
        <begin position="259"/>
        <end position="675"/>
    </location>
</feature>
<dbReference type="Gene3D" id="1.10.287.280">
    <property type="match status" value="1"/>
</dbReference>
<evidence type="ECO:0000256" key="7">
    <source>
        <dbReference type="ARBA" id="ARBA00048552"/>
    </source>
</evidence>
<feature type="region of interest" description="Disordered" evidence="9">
    <location>
        <begin position="499"/>
        <end position="525"/>
    </location>
</feature>
<dbReference type="PROSITE" id="PS00489">
    <property type="entry name" value="RNA_POL_PHAGE_2"/>
    <property type="match status" value="1"/>
</dbReference>
<dbReference type="InterPro" id="IPR043502">
    <property type="entry name" value="DNA/RNA_pol_sf"/>
</dbReference>
<evidence type="ECO:0000256" key="5">
    <source>
        <dbReference type="ARBA" id="ARBA00022695"/>
    </source>
</evidence>
<keyword evidence="6 8" id="KW-0804">Transcription</keyword>
<feature type="region of interest" description="Disordered" evidence="9">
    <location>
        <begin position="1005"/>
        <end position="1042"/>
    </location>
</feature>
<organism evidence="11 12">
    <name type="scientific">Theileria orientalis</name>
    <dbReference type="NCBI Taxonomy" id="68886"/>
    <lineage>
        <taxon>Eukaryota</taxon>
        <taxon>Sar</taxon>
        <taxon>Alveolata</taxon>
        <taxon>Apicomplexa</taxon>
        <taxon>Aconoidasida</taxon>
        <taxon>Piroplasmida</taxon>
        <taxon>Theileriidae</taxon>
        <taxon>Theileria</taxon>
    </lineage>
</organism>
<evidence type="ECO:0000256" key="2">
    <source>
        <dbReference type="ARBA" id="ARBA00012418"/>
    </source>
</evidence>
<dbReference type="PANTHER" id="PTHR10102">
    <property type="entry name" value="DNA-DIRECTED RNA POLYMERASE, MITOCHONDRIAL"/>
    <property type="match status" value="1"/>
</dbReference>
<evidence type="ECO:0000256" key="3">
    <source>
        <dbReference type="ARBA" id="ARBA00022478"/>
    </source>
</evidence>
<dbReference type="SUPFAM" id="SSF56672">
    <property type="entry name" value="DNA/RNA polymerases"/>
    <property type="match status" value="2"/>
</dbReference>
<gene>
    <name evidence="11" type="ORF">MACK_000808</name>
</gene>
<evidence type="ECO:0000256" key="1">
    <source>
        <dbReference type="ARBA" id="ARBA00009493"/>
    </source>
</evidence>
<reference evidence="11" key="1">
    <citation type="submission" date="2022-07" db="EMBL/GenBank/DDBJ databases">
        <title>Evaluation of T. orientalis genome assembly methods using nanopore sequencing and analysis of variation between genomes.</title>
        <authorList>
            <person name="Yam J."/>
            <person name="Micallef M.L."/>
            <person name="Liu M."/>
            <person name="Djordjevic S.P."/>
            <person name="Bogema D.R."/>
            <person name="Jenkins C."/>
        </authorList>
    </citation>
    <scope>NUCLEOTIDE SEQUENCE</scope>
    <source>
        <strain evidence="11">Goon Nure</strain>
    </source>
</reference>
<evidence type="ECO:0000313" key="11">
    <source>
        <dbReference type="EMBL" id="UKK00734.2"/>
    </source>
</evidence>
<dbReference type="InterPro" id="IPR046950">
    <property type="entry name" value="DNA-dir_Rpol_C_phage-type"/>
</dbReference>
<dbReference type="PROSITE" id="PS00900">
    <property type="entry name" value="RNA_POL_PHAGE_1"/>
    <property type="match status" value="1"/>
</dbReference>
<comment type="similarity">
    <text evidence="1 8">Belongs to the phage and mitochondrial RNA polymerase family.</text>
</comment>
<dbReference type="EMBL" id="CP056069">
    <property type="protein sequence ID" value="UKK00734.2"/>
    <property type="molecule type" value="Genomic_DNA"/>
</dbReference>
<dbReference type="Pfam" id="PF00940">
    <property type="entry name" value="RNA_pol"/>
    <property type="match status" value="2"/>
</dbReference>
<accession>A0A976MAN0</accession>
<dbReference type="InterPro" id="IPR002092">
    <property type="entry name" value="DNA-dir_Rpol_phage-type"/>
</dbReference>
<protein>
    <recommendedName>
        <fullName evidence="2 8">DNA-directed RNA polymerase</fullName>
        <ecNumber evidence="2 8">2.7.7.6</ecNumber>
    </recommendedName>
</protein>